<dbReference type="SUPFAM" id="SSF82771">
    <property type="entry name" value="GIY-YIG endonuclease"/>
    <property type="match status" value="1"/>
</dbReference>
<dbReference type="SUPFAM" id="SSF53098">
    <property type="entry name" value="Ribonuclease H-like"/>
    <property type="match status" value="1"/>
</dbReference>
<accession>A0ABP8NNF2</accession>
<dbReference type="InterPro" id="IPR013520">
    <property type="entry name" value="Ribonucl_H"/>
</dbReference>
<name>A0ABP8NNF2_9BACT</name>
<dbReference type="InterPro" id="IPR000305">
    <property type="entry name" value="GIY-YIG_endonuc"/>
</dbReference>
<dbReference type="InterPro" id="IPR035901">
    <property type="entry name" value="GIY-YIG_endonuc_sf"/>
</dbReference>
<dbReference type="InterPro" id="IPR012337">
    <property type="entry name" value="RNaseH-like_sf"/>
</dbReference>
<dbReference type="InterPro" id="IPR047296">
    <property type="entry name" value="GIY-YIG_UvrC_Cho"/>
</dbReference>
<dbReference type="InterPro" id="IPR036397">
    <property type="entry name" value="RNaseH_sf"/>
</dbReference>
<dbReference type="EMBL" id="BAABFA010000019">
    <property type="protein sequence ID" value="GAA4468687.1"/>
    <property type="molecule type" value="Genomic_DNA"/>
</dbReference>
<dbReference type="Gene3D" id="3.40.1440.10">
    <property type="entry name" value="GIY-YIG endonuclease"/>
    <property type="match status" value="1"/>
</dbReference>
<dbReference type="PANTHER" id="PTHR30231">
    <property type="entry name" value="DNA POLYMERASE III SUBUNIT EPSILON"/>
    <property type="match status" value="1"/>
</dbReference>
<evidence type="ECO:0000259" key="1">
    <source>
        <dbReference type="PROSITE" id="PS50164"/>
    </source>
</evidence>
<dbReference type="CDD" id="cd06127">
    <property type="entry name" value="DEDDh"/>
    <property type="match status" value="1"/>
</dbReference>
<dbReference type="SMART" id="SM00465">
    <property type="entry name" value="GIYc"/>
    <property type="match status" value="1"/>
</dbReference>
<comment type="caution">
    <text evidence="2">The sequence shown here is derived from an EMBL/GenBank/DDBJ whole genome shotgun (WGS) entry which is preliminary data.</text>
</comment>
<dbReference type="Pfam" id="PF01541">
    <property type="entry name" value="GIY-YIG"/>
    <property type="match status" value="1"/>
</dbReference>
<gene>
    <name evidence="2" type="ORF">GCM10023093_26800</name>
</gene>
<proteinExistence type="predicted"/>
<dbReference type="Proteomes" id="UP001500067">
    <property type="component" value="Unassembled WGS sequence"/>
</dbReference>
<evidence type="ECO:0000313" key="3">
    <source>
        <dbReference type="Proteomes" id="UP001500067"/>
    </source>
</evidence>
<evidence type="ECO:0000313" key="2">
    <source>
        <dbReference type="EMBL" id="GAA4468687.1"/>
    </source>
</evidence>
<reference evidence="3" key="1">
    <citation type="journal article" date="2019" name="Int. J. Syst. Evol. Microbiol.">
        <title>The Global Catalogue of Microorganisms (GCM) 10K type strain sequencing project: providing services to taxonomists for standard genome sequencing and annotation.</title>
        <authorList>
            <consortium name="The Broad Institute Genomics Platform"/>
            <consortium name="The Broad Institute Genome Sequencing Center for Infectious Disease"/>
            <person name="Wu L."/>
            <person name="Ma J."/>
        </authorList>
    </citation>
    <scope>NUCLEOTIDE SEQUENCE [LARGE SCALE GENOMIC DNA]</scope>
    <source>
        <strain evidence="3">JCM 32105</strain>
    </source>
</reference>
<keyword evidence="2" id="KW-0269">Exonuclease</keyword>
<dbReference type="Pfam" id="PF00929">
    <property type="entry name" value="RNase_T"/>
    <property type="match status" value="1"/>
</dbReference>
<dbReference type="RefSeq" id="WP_345084077.1">
    <property type="nucleotide sequence ID" value="NZ_BAABFA010000019.1"/>
</dbReference>
<dbReference type="PROSITE" id="PS50164">
    <property type="entry name" value="GIY_YIG"/>
    <property type="match status" value="1"/>
</dbReference>
<dbReference type="SMART" id="SM00479">
    <property type="entry name" value="EXOIII"/>
    <property type="match status" value="1"/>
</dbReference>
<dbReference type="PANTHER" id="PTHR30231:SF41">
    <property type="entry name" value="DNA POLYMERASE III SUBUNIT EPSILON"/>
    <property type="match status" value="1"/>
</dbReference>
<protein>
    <submittedName>
        <fullName evidence="2">Exonuclease domain-containing protein</fullName>
    </submittedName>
</protein>
<dbReference type="NCBIfam" id="TIGR00573">
    <property type="entry name" value="dnaq"/>
    <property type="match status" value="1"/>
</dbReference>
<organism evidence="2 3">
    <name type="scientific">Nemorincola caseinilytica</name>
    <dbReference type="NCBI Taxonomy" id="2054315"/>
    <lineage>
        <taxon>Bacteria</taxon>
        <taxon>Pseudomonadati</taxon>
        <taxon>Bacteroidota</taxon>
        <taxon>Chitinophagia</taxon>
        <taxon>Chitinophagales</taxon>
        <taxon>Chitinophagaceae</taxon>
        <taxon>Nemorincola</taxon>
    </lineage>
</organism>
<sequence length="448" mass="50535">MLYAVVDIETTGSFAAANGITEIAIVIHDGKKVLHFYETLVNPHIPIPYFIQRLTGINNAMVANAPSFSEIAGQVHELLQDKVFVAHNVNFDYSFVRHHLQDAGYKLDTKKLCTVRLARKVLPGLNGYSLSKLTARLGINHANHHRAGGDALATADLLAIITQNDTEGAIAAMLKGRNSEQYMPPHLPVAELEGLPSGTGVYYFYNAAGKAIYIGKARNIRKRVRNHFSNNKVNRQKQDFLKETHHISYKECGTELMAHILESAEIRKLWPVHNRSQKGYLAQYGLFVYEDMQGFMRFAVEKIRRSLKPLYTFNTVTEGHFMLRQLIEDIGLCTRLCNISSAAECSCKDQAHTPEEYNKKAAQAIEQIRTMLPTFALIDKGIDDNEYSCILMKNGNIFGMGYITDRAEQLKSITALESSIEPVQDNDYIRNLVLRHATEYPEKCVTFY</sequence>
<dbReference type="InterPro" id="IPR006054">
    <property type="entry name" value="DnaQ"/>
</dbReference>
<keyword evidence="3" id="KW-1185">Reference proteome</keyword>
<feature type="domain" description="GIY-YIG" evidence="1">
    <location>
        <begin position="197"/>
        <end position="275"/>
    </location>
</feature>
<keyword evidence="2" id="KW-0540">Nuclease</keyword>
<dbReference type="GO" id="GO:0004527">
    <property type="term" value="F:exonuclease activity"/>
    <property type="evidence" value="ECO:0007669"/>
    <property type="project" value="UniProtKB-KW"/>
</dbReference>
<keyword evidence="2" id="KW-0378">Hydrolase</keyword>
<dbReference type="Gene3D" id="3.30.420.10">
    <property type="entry name" value="Ribonuclease H-like superfamily/Ribonuclease H"/>
    <property type="match status" value="1"/>
</dbReference>
<dbReference type="CDD" id="cd10434">
    <property type="entry name" value="GIY-YIG_UvrC_Cho"/>
    <property type="match status" value="1"/>
</dbReference>